<dbReference type="GO" id="GO:0042254">
    <property type="term" value="P:ribosome biogenesis"/>
    <property type="evidence" value="ECO:0007669"/>
    <property type="project" value="TreeGrafter"/>
</dbReference>
<dbReference type="AlphaFoldDB" id="A0A7R8H6S1"/>
<evidence type="ECO:0000313" key="2">
    <source>
        <dbReference type="EMBL" id="CAF2902446.1"/>
    </source>
</evidence>
<sequence>MIETSVANGIKFRLKGSALTFDEKLKLCRRVLVTEPLKVHHGLVLHWIFRTLERKKNLLHDEQGDRRKSLWCLLEVVTDLEEHLSKMGGISAEMLINIVIPTEDKEVNEKMWILLSTCIESEYLFLNLSKNTHVFTKVISLLIDQFASKIPCKKSLEALLLRLPENDNSNKGDIDGMIISLSQGLDLSNHLRKFLTQNFFTLKIQDKKPPITICEKMSILKDPRLQLGIFLPRLFRSLNDKMSTVDAWKRASNKAKFTFLIGMVEGLQEKEDKGWKVEIFDNYVEVISKLLKMNPVIIEPLVGTYSCSLLFNELKDFSAEFSLLVDIYSKLRLIPKLMAKILIYLAQHPEVGADFDKKSDNDPPNNVLQKIKWYESHQQNISLTFQDVKDLPFEHFSFITPHLDGNEMRKLAEHYVVNPHPDQNIDEDQKLQSSIIDFLETQISTVLSLNRNRSTDVIEELNSLLQGKNSFPKCKAESKAIEELLISYLQLPLEYLEERLSEQMFNLESNELEISALLLSELSKKLLSSSEASNTTYVLSKKLFDSMAKCNFDRISKLNNEEQESIYLLLTGTSGTLKVLHGNKKSLSLWTNHVEKLFYFCIDDSNVTQNTTIDFLTCLCNEYIIFKKAIDVPSIWNKLKKKIQFSLHEKTLLESLFQIPDKDVVHELLSDILSMSMKNENIEEFCGCIGMWQSLFNLRKFPQRFTIMKVLELEIALFYNDKPVVHEDVEASCLITPLRVNFRTYTENEHFFDLWNAVYELMYLVLQRRSTLIITRIPIVLDIVRNMVESLMKSSDQSIKELEEPVLEKLSLCTRRLERLLESFGRNRDDFSRVTPYLVADILSGFQNFKIHTEIRSNIVNGLHWLFKLGDKHSLAFLASSLPLGLTEMFKQLHDDYIKNYKFSGKI</sequence>
<keyword evidence="3" id="KW-1185">Reference proteome</keyword>
<accession>A0A7R8H6S1</accession>
<dbReference type="EMBL" id="HG994582">
    <property type="protein sequence ID" value="CAF2902446.1"/>
    <property type="molecule type" value="Genomic_DNA"/>
</dbReference>
<evidence type="ECO:0000259" key="1">
    <source>
        <dbReference type="Pfam" id="PF10441"/>
    </source>
</evidence>
<dbReference type="Proteomes" id="UP000675881">
    <property type="component" value="Chromosome 3"/>
</dbReference>
<reference evidence="2" key="1">
    <citation type="submission" date="2021-02" db="EMBL/GenBank/DDBJ databases">
        <authorList>
            <person name="Bekaert M."/>
        </authorList>
    </citation>
    <scope>NUCLEOTIDE SEQUENCE</scope>
    <source>
        <strain evidence="2">IoA-00</strain>
    </source>
</reference>
<dbReference type="PANTHER" id="PTHR15682:SF2">
    <property type="entry name" value="UNHEALTHY RIBOSOME BIOGENESIS PROTEIN 2 HOMOLOG"/>
    <property type="match status" value="1"/>
</dbReference>
<gene>
    <name evidence="2" type="ORF">LSAA_7509</name>
</gene>
<dbReference type="InterPro" id="IPR052609">
    <property type="entry name" value="Ribosome_Biogenesis_Reg"/>
</dbReference>
<dbReference type="OrthoDB" id="160374at2759"/>
<dbReference type="GO" id="GO:0005730">
    <property type="term" value="C:nucleolus"/>
    <property type="evidence" value="ECO:0007669"/>
    <property type="project" value="TreeGrafter"/>
</dbReference>
<dbReference type="PANTHER" id="PTHR15682">
    <property type="entry name" value="UNHEALTHY RIBOSOME BIOGENESIS PROTEIN 2 HOMOLOG"/>
    <property type="match status" value="1"/>
</dbReference>
<dbReference type="InterPro" id="IPR018849">
    <property type="entry name" value="Urb2/Npa2_C"/>
</dbReference>
<evidence type="ECO:0000313" key="3">
    <source>
        <dbReference type="Proteomes" id="UP000675881"/>
    </source>
</evidence>
<proteinExistence type="predicted"/>
<name>A0A7R8H6S1_LEPSM</name>
<organism evidence="2 3">
    <name type="scientific">Lepeophtheirus salmonis</name>
    <name type="common">Salmon louse</name>
    <name type="synonym">Caligus salmonis</name>
    <dbReference type="NCBI Taxonomy" id="72036"/>
    <lineage>
        <taxon>Eukaryota</taxon>
        <taxon>Metazoa</taxon>
        <taxon>Ecdysozoa</taxon>
        <taxon>Arthropoda</taxon>
        <taxon>Crustacea</taxon>
        <taxon>Multicrustacea</taxon>
        <taxon>Hexanauplia</taxon>
        <taxon>Copepoda</taxon>
        <taxon>Siphonostomatoida</taxon>
        <taxon>Caligidae</taxon>
        <taxon>Lepeophtheirus</taxon>
    </lineage>
</organism>
<feature type="domain" description="Nucleolar 27S pre-rRNA processing Urb2/Npa2 C-terminal" evidence="1">
    <location>
        <begin position="747"/>
        <end position="906"/>
    </location>
</feature>
<dbReference type="Pfam" id="PF10441">
    <property type="entry name" value="Urb2"/>
    <property type="match status" value="1"/>
</dbReference>
<protein>
    <submittedName>
        <fullName evidence="2">(salmon louse) hypothetical protein</fullName>
    </submittedName>
</protein>